<keyword evidence="2" id="KW-1133">Transmembrane helix</keyword>
<dbReference type="RefSeq" id="WP_149859192.1">
    <property type="nucleotide sequence ID" value="NZ_VUOD01000001.1"/>
</dbReference>
<dbReference type="GO" id="GO:0003677">
    <property type="term" value="F:DNA binding"/>
    <property type="evidence" value="ECO:0007669"/>
    <property type="project" value="InterPro"/>
</dbReference>
<keyword evidence="2" id="KW-0812">Transmembrane</keyword>
<name>A0A5B2ZFK0_9GAMM</name>
<accession>A0A5B2ZFK0</accession>
<evidence type="ECO:0000256" key="2">
    <source>
        <dbReference type="SAM" id="Phobius"/>
    </source>
</evidence>
<dbReference type="EMBL" id="VUOD01000001">
    <property type="protein sequence ID" value="KAA2285974.1"/>
    <property type="molecule type" value="Genomic_DNA"/>
</dbReference>
<feature type="region of interest" description="Disordered" evidence="1">
    <location>
        <begin position="151"/>
        <end position="174"/>
    </location>
</feature>
<dbReference type="PANTHER" id="PTHR34475:SF1">
    <property type="entry name" value="CYTOSKELETON PROTEIN RODZ"/>
    <property type="match status" value="1"/>
</dbReference>
<organism evidence="4 5">
    <name type="scientific">Arenimonas fontis</name>
    <dbReference type="NCBI Taxonomy" id="2608255"/>
    <lineage>
        <taxon>Bacteria</taxon>
        <taxon>Pseudomonadati</taxon>
        <taxon>Pseudomonadota</taxon>
        <taxon>Gammaproteobacteria</taxon>
        <taxon>Lysobacterales</taxon>
        <taxon>Lysobacteraceae</taxon>
        <taxon>Arenimonas</taxon>
    </lineage>
</organism>
<dbReference type="Gene3D" id="1.10.260.40">
    <property type="entry name" value="lambda repressor-like DNA-binding domains"/>
    <property type="match status" value="1"/>
</dbReference>
<dbReference type="InterPro" id="IPR025194">
    <property type="entry name" value="RodZ-like_C"/>
</dbReference>
<dbReference type="Proteomes" id="UP000322165">
    <property type="component" value="Unassembled WGS sequence"/>
</dbReference>
<dbReference type="InterPro" id="IPR010982">
    <property type="entry name" value="Lambda_DNA-bd_dom_sf"/>
</dbReference>
<reference evidence="4 5" key="1">
    <citation type="submission" date="2019-09" db="EMBL/GenBank/DDBJ databases">
        <title>Arenimonas chukotkensis sp. nov., a bacterium isolated from Chukotka hot spring, Arctic region, Russia.</title>
        <authorList>
            <person name="Zayulina K.S."/>
            <person name="Prokofeva M.I."/>
            <person name="Elcheninov A.G."/>
            <person name="Novikov A."/>
            <person name="Kochetkova T.V."/>
            <person name="Kublanov I.V."/>
        </authorList>
    </citation>
    <scope>NUCLEOTIDE SEQUENCE [LARGE SCALE GENOMIC DNA]</scope>
    <source>
        <strain evidence="4 5">3729k</strain>
    </source>
</reference>
<evidence type="ECO:0000313" key="4">
    <source>
        <dbReference type="EMBL" id="KAA2285974.1"/>
    </source>
</evidence>
<keyword evidence="2" id="KW-0472">Membrane</keyword>
<evidence type="ECO:0000259" key="3">
    <source>
        <dbReference type="Pfam" id="PF13464"/>
    </source>
</evidence>
<sequence length="285" mass="30896">MNQEATQQPLFDDPIGLQLRRSREQQGLSPEQVGQQLRLPLAIVEAMEREDWDRLGAPVYVRSYLGSYLRLLGLPESLAEPVIHRARPPELVSMASQSRLRHSLDRGIRSAVYLVMTAVLVVPVVLVVRHFQSVEPPAPLTLEPEVVLERPETLASGGSQSLPLPARDAGTTAAGANDVGPDPVMASIAPMPAPAPAADTLVLRFHGESWIEVLDAKGERMERALIPAGEERSYDIGRVANVTVGNADAVEVRVAGRELDLEPFRSANVARFAVSSDGEVSGSRR</sequence>
<dbReference type="Pfam" id="PF13413">
    <property type="entry name" value="HTH_25"/>
    <property type="match status" value="1"/>
</dbReference>
<evidence type="ECO:0000313" key="5">
    <source>
        <dbReference type="Proteomes" id="UP000322165"/>
    </source>
</evidence>
<evidence type="ECO:0000256" key="1">
    <source>
        <dbReference type="SAM" id="MobiDB-lite"/>
    </source>
</evidence>
<dbReference type="InterPro" id="IPR050400">
    <property type="entry name" value="Bact_Cytoskel_RodZ"/>
</dbReference>
<feature type="transmembrane region" description="Helical" evidence="2">
    <location>
        <begin position="111"/>
        <end position="131"/>
    </location>
</feature>
<dbReference type="Pfam" id="PF13464">
    <property type="entry name" value="RodZ_C"/>
    <property type="match status" value="1"/>
</dbReference>
<reference evidence="4 5" key="2">
    <citation type="submission" date="2019-09" db="EMBL/GenBank/DDBJ databases">
        <authorList>
            <person name="Mazur A."/>
        </authorList>
    </citation>
    <scope>NUCLEOTIDE SEQUENCE [LARGE SCALE GENOMIC DNA]</scope>
    <source>
        <strain evidence="4 5">3729k</strain>
    </source>
</reference>
<dbReference type="AlphaFoldDB" id="A0A5B2ZFK0"/>
<keyword evidence="5" id="KW-1185">Reference proteome</keyword>
<proteinExistence type="predicted"/>
<dbReference type="PANTHER" id="PTHR34475">
    <property type="match status" value="1"/>
</dbReference>
<gene>
    <name evidence="4" type="ORF">F0415_00260</name>
</gene>
<comment type="caution">
    <text evidence="4">The sequence shown here is derived from an EMBL/GenBank/DDBJ whole genome shotgun (WGS) entry which is preliminary data.</text>
</comment>
<feature type="domain" description="Cytoskeleton protein RodZ-like C-terminal" evidence="3">
    <location>
        <begin position="202"/>
        <end position="272"/>
    </location>
</feature>
<protein>
    <submittedName>
        <fullName evidence="4">DUF4115 domain-containing protein</fullName>
    </submittedName>
</protein>